<evidence type="ECO:0000256" key="2">
    <source>
        <dbReference type="SAM" id="MobiDB-lite"/>
    </source>
</evidence>
<organism evidence="4 5">
    <name type="scientific">Dictyocaulus viviparus</name>
    <name type="common">Bovine lungworm</name>
    <dbReference type="NCBI Taxonomy" id="29172"/>
    <lineage>
        <taxon>Eukaryota</taxon>
        <taxon>Metazoa</taxon>
        <taxon>Ecdysozoa</taxon>
        <taxon>Nematoda</taxon>
        <taxon>Chromadorea</taxon>
        <taxon>Rhabditida</taxon>
        <taxon>Rhabditina</taxon>
        <taxon>Rhabditomorpha</taxon>
        <taxon>Strongyloidea</taxon>
        <taxon>Metastrongylidae</taxon>
        <taxon>Dictyocaulus</taxon>
    </lineage>
</organism>
<evidence type="ECO:0000259" key="3">
    <source>
        <dbReference type="PROSITE" id="PS50102"/>
    </source>
</evidence>
<dbReference type="EMBL" id="KN716281">
    <property type="protein sequence ID" value="KJH48076.1"/>
    <property type="molecule type" value="Genomic_DNA"/>
</dbReference>
<gene>
    <name evidence="4" type="ORF">DICVIV_05829</name>
</gene>
<name>A0A0D8Y0E4_DICVI</name>
<dbReference type="AlphaFoldDB" id="A0A0D8Y0E4"/>
<dbReference type="GO" id="GO:0003723">
    <property type="term" value="F:RNA binding"/>
    <property type="evidence" value="ECO:0007669"/>
    <property type="project" value="UniProtKB-UniRule"/>
</dbReference>
<feature type="compositionally biased region" description="Basic residues" evidence="2">
    <location>
        <begin position="71"/>
        <end position="82"/>
    </location>
</feature>
<dbReference type="PROSITE" id="PS50102">
    <property type="entry name" value="RRM"/>
    <property type="match status" value="1"/>
</dbReference>
<dbReference type="InterPro" id="IPR050907">
    <property type="entry name" value="SRSF"/>
</dbReference>
<sequence>MSRRGDIDAKVYIGGLPHDATSQEIEDTFHRFGRIRKVWVARRPPGFAFVEFEDTRDAEDAVKSLDGASRSRSRSPPRRGSRSRSPDERRSNSRSRSRSP</sequence>
<evidence type="ECO:0000313" key="4">
    <source>
        <dbReference type="EMBL" id="KJH48076.1"/>
    </source>
</evidence>
<evidence type="ECO:0000313" key="5">
    <source>
        <dbReference type="Proteomes" id="UP000053766"/>
    </source>
</evidence>
<reference evidence="5" key="2">
    <citation type="journal article" date="2016" name="Sci. Rep.">
        <title>Dictyocaulus viviparus genome, variome and transcriptome elucidate lungworm biology and support future intervention.</title>
        <authorList>
            <person name="McNulty S.N."/>
            <person name="Strube C."/>
            <person name="Rosa B.A."/>
            <person name="Martin J.C."/>
            <person name="Tyagi R."/>
            <person name="Choi Y.J."/>
            <person name="Wang Q."/>
            <person name="Hallsworth Pepin K."/>
            <person name="Zhang X."/>
            <person name="Ozersky P."/>
            <person name="Wilson R.K."/>
            <person name="Sternberg P.W."/>
            <person name="Gasser R.B."/>
            <person name="Mitreva M."/>
        </authorList>
    </citation>
    <scope>NUCLEOTIDE SEQUENCE [LARGE SCALE GENOMIC DNA]</scope>
    <source>
        <strain evidence="5">HannoverDv2000</strain>
    </source>
</reference>
<dbReference type="SUPFAM" id="SSF54928">
    <property type="entry name" value="RNA-binding domain, RBD"/>
    <property type="match status" value="1"/>
</dbReference>
<feature type="region of interest" description="Disordered" evidence="2">
    <location>
        <begin position="61"/>
        <end position="100"/>
    </location>
</feature>
<proteinExistence type="predicted"/>
<dbReference type="InterPro" id="IPR012677">
    <property type="entry name" value="Nucleotide-bd_a/b_plait_sf"/>
</dbReference>
<dbReference type="InterPro" id="IPR000504">
    <property type="entry name" value="RRM_dom"/>
</dbReference>
<accession>A0A0D8Y0E4</accession>
<protein>
    <recommendedName>
        <fullName evidence="3">RRM domain-containing protein</fullName>
    </recommendedName>
</protein>
<dbReference type="Proteomes" id="UP000053766">
    <property type="component" value="Unassembled WGS sequence"/>
</dbReference>
<keyword evidence="1" id="KW-0694">RNA-binding</keyword>
<dbReference type="Gene3D" id="3.30.70.330">
    <property type="match status" value="1"/>
</dbReference>
<reference evidence="4 5" key="1">
    <citation type="submission" date="2013-11" db="EMBL/GenBank/DDBJ databases">
        <title>Draft genome of the bovine lungworm Dictyocaulus viviparus.</title>
        <authorList>
            <person name="Mitreva M."/>
        </authorList>
    </citation>
    <scope>NUCLEOTIDE SEQUENCE [LARGE SCALE GENOMIC DNA]</scope>
    <source>
        <strain evidence="4 5">HannoverDv2000</strain>
    </source>
</reference>
<evidence type="ECO:0000256" key="1">
    <source>
        <dbReference type="PROSITE-ProRule" id="PRU00176"/>
    </source>
</evidence>
<dbReference type="SMART" id="SM00360">
    <property type="entry name" value="RRM"/>
    <property type="match status" value="1"/>
</dbReference>
<dbReference type="Pfam" id="PF00076">
    <property type="entry name" value="RRM_1"/>
    <property type="match status" value="1"/>
</dbReference>
<dbReference type="OrthoDB" id="5970at2759"/>
<keyword evidence="5" id="KW-1185">Reference proteome</keyword>
<dbReference type="InterPro" id="IPR035979">
    <property type="entry name" value="RBD_domain_sf"/>
</dbReference>
<feature type="domain" description="RRM" evidence="3">
    <location>
        <begin position="9"/>
        <end position="67"/>
    </location>
</feature>
<dbReference type="STRING" id="29172.A0A0D8Y0E4"/>
<dbReference type="PANTHER" id="PTHR23147">
    <property type="entry name" value="SERINE/ARGININE RICH SPLICING FACTOR"/>
    <property type="match status" value="1"/>
</dbReference>